<protein>
    <submittedName>
        <fullName evidence="2">Uncharacterized protein</fullName>
    </submittedName>
</protein>
<comment type="caution">
    <text evidence="2">The sequence shown here is derived from an EMBL/GenBank/DDBJ whole genome shotgun (WGS) entry which is preliminary data.</text>
</comment>
<evidence type="ECO:0000313" key="3">
    <source>
        <dbReference type="Proteomes" id="UP001143548"/>
    </source>
</evidence>
<name>A0A9W6DLH1_9EURO</name>
<keyword evidence="1" id="KW-0812">Transmembrane</keyword>
<gene>
    <name evidence="2" type="ORF">AbraCBS73388_004516</name>
</gene>
<evidence type="ECO:0000313" key="2">
    <source>
        <dbReference type="EMBL" id="GKZ19611.1"/>
    </source>
</evidence>
<organism evidence="2 3">
    <name type="scientific">Aspergillus brasiliensis</name>
    <dbReference type="NCBI Taxonomy" id="319629"/>
    <lineage>
        <taxon>Eukaryota</taxon>
        <taxon>Fungi</taxon>
        <taxon>Dikarya</taxon>
        <taxon>Ascomycota</taxon>
        <taxon>Pezizomycotina</taxon>
        <taxon>Eurotiomycetes</taxon>
        <taxon>Eurotiomycetidae</taxon>
        <taxon>Eurotiales</taxon>
        <taxon>Aspergillaceae</taxon>
        <taxon>Aspergillus</taxon>
        <taxon>Aspergillus subgen. Circumdati</taxon>
    </lineage>
</organism>
<evidence type="ECO:0000256" key="1">
    <source>
        <dbReference type="SAM" id="Phobius"/>
    </source>
</evidence>
<dbReference type="EMBL" id="BROQ01000021">
    <property type="protein sequence ID" value="GKZ19611.1"/>
    <property type="molecule type" value="Genomic_DNA"/>
</dbReference>
<sequence>MFNRSKASPKGGVWTKVVIFISLYLMLLDSFIEWAIVLYLYAIRRVDSKMTPSLILALVAGSRARKLC</sequence>
<dbReference type="AlphaFoldDB" id="A0A9W6DLH1"/>
<accession>A0A9W6DLH1</accession>
<reference evidence="2" key="1">
    <citation type="submission" date="2022-07" db="EMBL/GenBank/DDBJ databases">
        <title>Taxonomy of Aspergillus series Nigri: significant species reduction supported by multi-species coalescent approaches.</title>
        <authorList>
            <person name="Bian C."/>
            <person name="Kusuya Y."/>
            <person name="Sklenar F."/>
            <person name="D'hooge E."/>
            <person name="Yaguchi T."/>
            <person name="Takahashi H."/>
            <person name="Hubka V."/>
        </authorList>
    </citation>
    <scope>NUCLEOTIDE SEQUENCE</scope>
    <source>
        <strain evidence="2">CBS 733.88</strain>
    </source>
</reference>
<keyword evidence="1" id="KW-1133">Transmembrane helix</keyword>
<proteinExistence type="predicted"/>
<dbReference type="Proteomes" id="UP001143548">
    <property type="component" value="Unassembled WGS sequence"/>
</dbReference>
<keyword evidence="1" id="KW-0472">Membrane</keyword>
<feature type="transmembrane region" description="Helical" evidence="1">
    <location>
        <begin position="17"/>
        <end position="41"/>
    </location>
</feature>